<protein>
    <submittedName>
        <fullName evidence="1">-glutamine gamma-glutamyltransferase E-like</fullName>
    </submittedName>
</protein>
<dbReference type="AlphaFoldDB" id="A0AAD1TNK7"/>
<organism evidence="1 2">
    <name type="scientific">Pelobates cultripes</name>
    <name type="common">Western spadefoot toad</name>
    <dbReference type="NCBI Taxonomy" id="61616"/>
    <lineage>
        <taxon>Eukaryota</taxon>
        <taxon>Metazoa</taxon>
        <taxon>Chordata</taxon>
        <taxon>Craniata</taxon>
        <taxon>Vertebrata</taxon>
        <taxon>Euteleostomi</taxon>
        <taxon>Amphibia</taxon>
        <taxon>Batrachia</taxon>
        <taxon>Anura</taxon>
        <taxon>Pelobatoidea</taxon>
        <taxon>Pelobatidae</taxon>
        <taxon>Pelobates</taxon>
    </lineage>
</organism>
<evidence type="ECO:0000313" key="1">
    <source>
        <dbReference type="EMBL" id="CAH2327923.1"/>
    </source>
</evidence>
<reference evidence="1" key="1">
    <citation type="submission" date="2022-03" db="EMBL/GenBank/DDBJ databases">
        <authorList>
            <person name="Alioto T."/>
            <person name="Alioto T."/>
            <person name="Gomez Garrido J."/>
        </authorList>
    </citation>
    <scope>NUCLEOTIDE SEQUENCE</scope>
</reference>
<evidence type="ECO:0000313" key="2">
    <source>
        <dbReference type="Proteomes" id="UP001295444"/>
    </source>
</evidence>
<feature type="non-terminal residue" evidence="1">
    <location>
        <position position="1"/>
    </location>
</feature>
<feature type="non-terminal residue" evidence="1">
    <location>
        <position position="102"/>
    </location>
</feature>
<gene>
    <name evidence="1" type="ORF">PECUL_23A052353</name>
</gene>
<keyword evidence="2" id="KW-1185">Reference proteome</keyword>
<dbReference type="Proteomes" id="UP001295444">
    <property type="component" value="Chromosome 13"/>
</dbReference>
<proteinExistence type="predicted"/>
<accession>A0AAD1TNK7</accession>
<name>A0AAD1TNK7_PELCU</name>
<dbReference type="EMBL" id="OW240924">
    <property type="protein sequence ID" value="CAH2327923.1"/>
    <property type="molecule type" value="Genomic_DNA"/>
</dbReference>
<sequence>LKLFAKTLALRIAKHLPHLVHSDQVGFIPEREGRDNTIKALNILQVARSQHRELLLLSTDAEKAFKRVDWLYLEETLTHMGFGPRMRSWVLSLYTSPTARIR</sequence>
<dbReference type="PANTHER" id="PTHR19446">
    <property type="entry name" value="REVERSE TRANSCRIPTASES"/>
    <property type="match status" value="1"/>
</dbReference>